<name>A0ABU8KHK6_9HYPH</name>
<protein>
    <recommendedName>
        <fullName evidence="3">LysE family translocator</fullName>
    </recommendedName>
</protein>
<dbReference type="EMBL" id="JAPYKO010000013">
    <property type="protein sequence ID" value="MEI9404269.1"/>
    <property type="molecule type" value="Genomic_DNA"/>
</dbReference>
<reference evidence="1 2" key="1">
    <citation type="submission" date="2022-12" db="EMBL/GenBank/DDBJ databases">
        <authorList>
            <person name="Muema E."/>
        </authorList>
    </citation>
    <scope>NUCLEOTIDE SEQUENCE [LARGE SCALE GENOMIC DNA]</scope>
    <source>
        <strain evidence="2">1330</strain>
    </source>
</reference>
<accession>A0ABU8KHK6</accession>
<keyword evidence="2" id="KW-1185">Reference proteome</keyword>
<evidence type="ECO:0008006" key="3">
    <source>
        <dbReference type="Google" id="ProtNLM"/>
    </source>
</evidence>
<comment type="caution">
    <text evidence="1">The sequence shown here is derived from an EMBL/GenBank/DDBJ whole genome shotgun (WGS) entry which is preliminary data.</text>
</comment>
<gene>
    <name evidence="1" type="ORF">O7A05_19190</name>
</gene>
<evidence type="ECO:0000313" key="2">
    <source>
        <dbReference type="Proteomes" id="UP001366503"/>
    </source>
</evidence>
<proteinExistence type="predicted"/>
<dbReference type="Proteomes" id="UP001366503">
    <property type="component" value="Unassembled WGS sequence"/>
</dbReference>
<organism evidence="1 2">
    <name type="scientific">Mesorhizobium argentiipisi</name>
    <dbReference type="NCBI Taxonomy" id="3015175"/>
    <lineage>
        <taxon>Bacteria</taxon>
        <taxon>Pseudomonadati</taxon>
        <taxon>Pseudomonadota</taxon>
        <taxon>Alphaproteobacteria</taxon>
        <taxon>Hyphomicrobiales</taxon>
        <taxon>Phyllobacteriaceae</taxon>
        <taxon>Mesorhizobium</taxon>
    </lineage>
</organism>
<evidence type="ECO:0000313" key="1">
    <source>
        <dbReference type="EMBL" id="MEI9404269.1"/>
    </source>
</evidence>
<dbReference type="RefSeq" id="WP_337094558.1">
    <property type="nucleotide sequence ID" value="NZ_JAPYKO010000013.1"/>
</dbReference>
<sequence>MTFTWLALYATAVAKAGDFLRRPSIRRTIEGLTGMVLIGLGIRIATEHR</sequence>